<sequence length="289" mass="31800">MIIAEEKMKKIFLKILKYLSIGTAAIILVSVGIDAADNYDNIPESILGKVIFGKPEGPCPEEMAFIPSENGGFCIDKYENSPNEKCQNKVVTNQSETRSNLDYADCFPVSVKNAEPWRFISQTQAIAACAKAGKRLPTSEEWFVASQGSPDKNTDWDSDDCQVDNNWPNQPGLTGTGEKCVSAFGAFDMIGNVWEWVKGEINNGMLDGRALPESGYIISADSSGLPTEINKEKADENYNEDFFWIKNNEVRGMARGGYWENKSDAGLYSMYLVSPPSFAGTGVGFRCAK</sequence>
<dbReference type="EMBL" id="LBUU01000001">
    <property type="protein sequence ID" value="KKQ71123.1"/>
    <property type="molecule type" value="Genomic_DNA"/>
</dbReference>
<comment type="caution">
    <text evidence="2">The sequence shown here is derived from an EMBL/GenBank/DDBJ whole genome shotgun (WGS) entry which is preliminary data.</text>
</comment>
<gene>
    <name evidence="2" type="ORF">US91_C0001G0050</name>
</gene>
<dbReference type="GO" id="GO:0120147">
    <property type="term" value="F:formylglycine-generating oxidase activity"/>
    <property type="evidence" value="ECO:0007669"/>
    <property type="project" value="TreeGrafter"/>
</dbReference>
<dbReference type="PANTHER" id="PTHR23150">
    <property type="entry name" value="SULFATASE MODIFYING FACTOR 1, 2"/>
    <property type="match status" value="1"/>
</dbReference>
<proteinExistence type="predicted"/>
<name>A0A0G0JUE9_9BACT</name>
<reference evidence="2" key="1">
    <citation type="journal article" date="2015" name="Nature">
        <title>rRNA introns, odd ribosomes, and small enigmatic genomes across a large radiation of phyla.</title>
        <authorList>
            <person name="Brown C.T."/>
            <person name="Hug L.A."/>
            <person name="Thomas B.C."/>
            <person name="Sharon I."/>
            <person name="Castelle C.J."/>
            <person name="Singh A."/>
            <person name="Wilkins M.J."/>
            <person name="Williams K.H."/>
            <person name="Banfield J.F."/>
        </authorList>
    </citation>
    <scope>NUCLEOTIDE SEQUENCE [LARGE SCALE GENOMIC DNA]</scope>
</reference>
<dbReference type="InterPro" id="IPR051043">
    <property type="entry name" value="Sulfatase_Mod_Factor_Kinase"/>
</dbReference>
<dbReference type="SUPFAM" id="SSF56436">
    <property type="entry name" value="C-type lectin-like"/>
    <property type="match status" value="1"/>
</dbReference>
<protein>
    <recommendedName>
        <fullName evidence="1">Sulfatase-modifying factor enzyme-like domain-containing protein</fullName>
    </recommendedName>
</protein>
<accession>A0A0G0JUE9</accession>
<dbReference type="Pfam" id="PF03781">
    <property type="entry name" value="FGE-sulfatase"/>
    <property type="match status" value="1"/>
</dbReference>
<dbReference type="InterPro" id="IPR042095">
    <property type="entry name" value="SUMF_sf"/>
</dbReference>
<feature type="domain" description="Sulfatase-modifying factor enzyme-like" evidence="1">
    <location>
        <begin position="109"/>
        <end position="289"/>
    </location>
</feature>
<dbReference type="Proteomes" id="UP000034022">
    <property type="component" value="Unassembled WGS sequence"/>
</dbReference>
<dbReference type="PANTHER" id="PTHR23150:SF19">
    <property type="entry name" value="FORMYLGLYCINE-GENERATING ENZYME"/>
    <property type="match status" value="1"/>
</dbReference>
<evidence type="ECO:0000313" key="3">
    <source>
        <dbReference type="Proteomes" id="UP000034022"/>
    </source>
</evidence>
<dbReference type="Gene3D" id="3.90.1580.10">
    <property type="entry name" value="paralog of FGE (formylglycine-generating enzyme)"/>
    <property type="match status" value="1"/>
</dbReference>
<organism evidence="2 3">
    <name type="scientific">Candidatus Falkowbacteria bacterium GW2011_GWE1_38_31</name>
    <dbReference type="NCBI Taxonomy" id="1618638"/>
    <lineage>
        <taxon>Bacteria</taxon>
        <taxon>Candidatus Falkowiibacteriota</taxon>
    </lineage>
</organism>
<dbReference type="InterPro" id="IPR016187">
    <property type="entry name" value="CTDL_fold"/>
</dbReference>
<dbReference type="AlphaFoldDB" id="A0A0G0JUE9"/>
<dbReference type="InterPro" id="IPR005532">
    <property type="entry name" value="SUMF_dom"/>
</dbReference>
<evidence type="ECO:0000313" key="2">
    <source>
        <dbReference type="EMBL" id="KKQ71123.1"/>
    </source>
</evidence>
<evidence type="ECO:0000259" key="1">
    <source>
        <dbReference type="Pfam" id="PF03781"/>
    </source>
</evidence>